<sequence length="63" mass="6892">MSDEIEDEFGIKIHDVQTGTLSLQGDEIEDWGVDLSGKPGKLLLQGGASLEERILRRAILANL</sequence>
<accession>A0A133UK85</accession>
<reference evidence="1 2" key="1">
    <citation type="journal article" date="2016" name="Sci. Rep.">
        <title>Metabolic traits of an uncultured archaeal lineage -MSBL1- from brine pools of the Red Sea.</title>
        <authorList>
            <person name="Mwirichia R."/>
            <person name="Alam I."/>
            <person name="Rashid M."/>
            <person name="Vinu M."/>
            <person name="Ba-Alawi W."/>
            <person name="Anthony Kamau A."/>
            <person name="Kamanda Ngugi D."/>
            <person name="Goker M."/>
            <person name="Klenk H.P."/>
            <person name="Bajic V."/>
            <person name="Stingl U."/>
        </authorList>
    </citation>
    <scope>NUCLEOTIDE SEQUENCE [LARGE SCALE GENOMIC DNA]</scope>
    <source>
        <strain evidence="1">SCGC-AAA259E19</strain>
    </source>
</reference>
<organism evidence="1 2">
    <name type="scientific">candidate division MSBL1 archaeon SCGC-AAA259E19</name>
    <dbReference type="NCBI Taxonomy" id="1698264"/>
    <lineage>
        <taxon>Archaea</taxon>
        <taxon>Methanobacteriati</taxon>
        <taxon>Methanobacteriota</taxon>
        <taxon>candidate division MSBL1</taxon>
    </lineage>
</organism>
<evidence type="ECO:0000313" key="1">
    <source>
        <dbReference type="EMBL" id="KXA94526.1"/>
    </source>
</evidence>
<evidence type="ECO:0000313" key="2">
    <source>
        <dbReference type="Proteomes" id="UP000070284"/>
    </source>
</evidence>
<dbReference type="EMBL" id="LHXO01000053">
    <property type="protein sequence ID" value="KXA94526.1"/>
    <property type="molecule type" value="Genomic_DNA"/>
</dbReference>
<name>A0A133UK85_9EURY</name>
<keyword evidence="2" id="KW-1185">Reference proteome</keyword>
<protein>
    <submittedName>
        <fullName evidence="1">Uncharacterized protein</fullName>
    </submittedName>
</protein>
<gene>
    <name evidence="1" type="ORF">AKJ65_04140</name>
</gene>
<dbReference type="AlphaFoldDB" id="A0A133UK85"/>
<dbReference type="Proteomes" id="UP000070284">
    <property type="component" value="Unassembled WGS sequence"/>
</dbReference>
<proteinExistence type="predicted"/>
<comment type="caution">
    <text evidence="1">The sequence shown here is derived from an EMBL/GenBank/DDBJ whole genome shotgun (WGS) entry which is preliminary data.</text>
</comment>